<dbReference type="InterPro" id="IPR008145">
    <property type="entry name" value="GK/Ca_channel_bsu"/>
</dbReference>
<comment type="similarity">
    <text evidence="1 9">Belongs to the guanylate kinase family.</text>
</comment>
<dbReference type="FunFam" id="3.30.63.10:FF:000002">
    <property type="entry name" value="Guanylate kinase 1"/>
    <property type="match status" value="1"/>
</dbReference>
<evidence type="ECO:0000259" key="10">
    <source>
        <dbReference type="PROSITE" id="PS50052"/>
    </source>
</evidence>
<dbReference type="PANTHER" id="PTHR23117:SF13">
    <property type="entry name" value="GUANYLATE KINASE"/>
    <property type="match status" value="1"/>
</dbReference>
<protein>
    <recommendedName>
        <fullName evidence="3 9">Guanylate kinase</fullName>
        <ecNumber evidence="2 9">2.7.4.8</ecNumber>
    </recommendedName>
    <alternativeName>
        <fullName evidence="8 9">GMP kinase</fullName>
    </alternativeName>
</protein>
<dbReference type="GO" id="GO:0005829">
    <property type="term" value="C:cytosol"/>
    <property type="evidence" value="ECO:0007669"/>
    <property type="project" value="TreeGrafter"/>
</dbReference>
<keyword evidence="12" id="KW-1185">Reference proteome</keyword>
<evidence type="ECO:0000256" key="6">
    <source>
        <dbReference type="ARBA" id="ARBA00022777"/>
    </source>
</evidence>
<reference evidence="11 12" key="1">
    <citation type="submission" date="2016-12" db="EMBL/GenBank/DDBJ databases">
        <authorList>
            <person name="Song W.-J."/>
            <person name="Kurnit D.M."/>
        </authorList>
    </citation>
    <scope>NUCLEOTIDE SEQUENCE [LARGE SCALE GENOMIC DNA]</scope>
    <source>
        <strain evidence="11 12">IMCC3135</strain>
    </source>
</reference>
<accession>A0A2Z2NZG3</accession>
<dbReference type="InterPro" id="IPR027417">
    <property type="entry name" value="P-loop_NTPase"/>
</dbReference>
<dbReference type="SMART" id="SM00072">
    <property type="entry name" value="GuKc"/>
    <property type="match status" value="1"/>
</dbReference>
<proteinExistence type="inferred from homology"/>
<comment type="subcellular location">
    <subcellularLocation>
        <location evidence="9">Cytoplasm</location>
    </subcellularLocation>
</comment>
<dbReference type="Pfam" id="PF00625">
    <property type="entry name" value="Guanylate_kin"/>
    <property type="match status" value="1"/>
</dbReference>
<keyword evidence="7 9" id="KW-0067">ATP-binding</keyword>
<dbReference type="PANTHER" id="PTHR23117">
    <property type="entry name" value="GUANYLATE KINASE-RELATED"/>
    <property type="match status" value="1"/>
</dbReference>
<keyword evidence="4 9" id="KW-0808">Transferase</keyword>
<dbReference type="InterPro" id="IPR020590">
    <property type="entry name" value="Guanylate_kinase_CS"/>
</dbReference>
<dbReference type="PROSITE" id="PS00856">
    <property type="entry name" value="GUANYLATE_KINASE_1"/>
    <property type="match status" value="1"/>
</dbReference>
<gene>
    <name evidence="9 11" type="primary">gmk</name>
    <name evidence="11" type="ORF">IMCC3135_33125</name>
</gene>
<dbReference type="HAMAP" id="MF_00328">
    <property type="entry name" value="Guanylate_kinase"/>
    <property type="match status" value="1"/>
</dbReference>
<evidence type="ECO:0000313" key="11">
    <source>
        <dbReference type="EMBL" id="ASJ76669.1"/>
    </source>
</evidence>
<dbReference type="GO" id="GO:0004385">
    <property type="term" value="F:GMP kinase activity"/>
    <property type="evidence" value="ECO:0007669"/>
    <property type="project" value="UniProtKB-UniRule"/>
</dbReference>
<evidence type="ECO:0000256" key="7">
    <source>
        <dbReference type="ARBA" id="ARBA00022840"/>
    </source>
</evidence>
<dbReference type="SUPFAM" id="SSF52540">
    <property type="entry name" value="P-loop containing nucleoside triphosphate hydrolases"/>
    <property type="match status" value="1"/>
</dbReference>
<dbReference type="NCBIfam" id="TIGR03263">
    <property type="entry name" value="guanyl_kin"/>
    <property type="match status" value="1"/>
</dbReference>
<keyword evidence="5 9" id="KW-0547">Nucleotide-binding</keyword>
<organism evidence="11 12">
    <name type="scientific">Granulosicoccus antarcticus IMCC3135</name>
    <dbReference type="NCBI Taxonomy" id="1192854"/>
    <lineage>
        <taxon>Bacteria</taxon>
        <taxon>Pseudomonadati</taxon>
        <taxon>Pseudomonadota</taxon>
        <taxon>Gammaproteobacteria</taxon>
        <taxon>Chromatiales</taxon>
        <taxon>Granulosicoccaceae</taxon>
        <taxon>Granulosicoccus</taxon>
    </lineage>
</organism>
<keyword evidence="6 9" id="KW-0418">Kinase</keyword>
<dbReference type="KEGG" id="gai:IMCC3135_33125"/>
<evidence type="ECO:0000256" key="4">
    <source>
        <dbReference type="ARBA" id="ARBA00022679"/>
    </source>
</evidence>
<evidence type="ECO:0000256" key="3">
    <source>
        <dbReference type="ARBA" id="ARBA00016296"/>
    </source>
</evidence>
<name>A0A2Z2NZG3_9GAMM</name>
<dbReference type="EMBL" id="CP018632">
    <property type="protein sequence ID" value="ASJ76669.1"/>
    <property type="molecule type" value="Genomic_DNA"/>
</dbReference>
<dbReference type="Proteomes" id="UP000250079">
    <property type="component" value="Chromosome"/>
</dbReference>
<evidence type="ECO:0000256" key="2">
    <source>
        <dbReference type="ARBA" id="ARBA00012961"/>
    </source>
</evidence>
<comment type="function">
    <text evidence="9">Essential for recycling GMP and indirectly, cGMP.</text>
</comment>
<keyword evidence="9" id="KW-0963">Cytoplasm</keyword>
<feature type="binding site" evidence="9">
    <location>
        <begin position="13"/>
        <end position="20"/>
    </location>
    <ligand>
        <name>ATP</name>
        <dbReference type="ChEBI" id="CHEBI:30616"/>
    </ligand>
</feature>
<dbReference type="InterPro" id="IPR017665">
    <property type="entry name" value="Guanylate_kinase"/>
</dbReference>
<dbReference type="Gene3D" id="3.40.50.300">
    <property type="entry name" value="P-loop containing nucleotide triphosphate hydrolases"/>
    <property type="match status" value="1"/>
</dbReference>
<comment type="catalytic activity">
    <reaction evidence="9">
        <text>GMP + ATP = GDP + ADP</text>
        <dbReference type="Rhea" id="RHEA:20780"/>
        <dbReference type="ChEBI" id="CHEBI:30616"/>
        <dbReference type="ChEBI" id="CHEBI:58115"/>
        <dbReference type="ChEBI" id="CHEBI:58189"/>
        <dbReference type="ChEBI" id="CHEBI:456216"/>
        <dbReference type="EC" id="2.7.4.8"/>
    </reaction>
</comment>
<evidence type="ECO:0000256" key="5">
    <source>
        <dbReference type="ARBA" id="ARBA00022741"/>
    </source>
</evidence>
<dbReference type="InterPro" id="IPR008144">
    <property type="entry name" value="Guanylate_kin-like_dom"/>
</dbReference>
<dbReference type="Gene3D" id="3.30.63.10">
    <property type="entry name" value="Guanylate Kinase phosphate binding domain"/>
    <property type="match status" value="1"/>
</dbReference>
<dbReference type="GO" id="GO:0005524">
    <property type="term" value="F:ATP binding"/>
    <property type="evidence" value="ECO:0007669"/>
    <property type="project" value="UniProtKB-UniRule"/>
</dbReference>
<evidence type="ECO:0000313" key="12">
    <source>
        <dbReference type="Proteomes" id="UP000250079"/>
    </source>
</evidence>
<dbReference type="EC" id="2.7.4.8" evidence="2 9"/>
<dbReference type="CDD" id="cd00071">
    <property type="entry name" value="GMPK"/>
    <property type="match status" value="1"/>
</dbReference>
<feature type="domain" description="Guanylate kinase-like" evidence="10">
    <location>
        <begin position="6"/>
        <end position="184"/>
    </location>
</feature>
<dbReference type="PROSITE" id="PS50052">
    <property type="entry name" value="GUANYLATE_KINASE_2"/>
    <property type="match status" value="1"/>
</dbReference>
<sequence>MKTNQTEMFIVSAPSGAGKTSLVRRAIGELKDLTVAVSHTTRAQRPAEVDGEDYHFVSRETFEEMIDSDHFLEYAEVFGNYYGTSMGAVNDALTAGQDVILEIDWQGAAQVRQKFSEVISIFILPPSRATLIERLRGRGQDSDDVIERRTAEAVLEMQQYHHADYLIINDDFDEALMELKSVVTSHRVLKSRQAHLHAGLITSLTHE</sequence>
<dbReference type="RefSeq" id="WP_236994705.1">
    <property type="nucleotide sequence ID" value="NZ_CP018632.1"/>
</dbReference>
<evidence type="ECO:0000256" key="1">
    <source>
        <dbReference type="ARBA" id="ARBA00005790"/>
    </source>
</evidence>
<evidence type="ECO:0000256" key="8">
    <source>
        <dbReference type="ARBA" id="ARBA00030128"/>
    </source>
</evidence>
<evidence type="ECO:0000256" key="9">
    <source>
        <dbReference type="HAMAP-Rule" id="MF_00328"/>
    </source>
</evidence>
<dbReference type="AlphaFoldDB" id="A0A2Z2NZG3"/>